<dbReference type="Proteomes" id="UP000614350">
    <property type="component" value="Unassembled WGS sequence"/>
</dbReference>
<evidence type="ECO:0000313" key="3">
    <source>
        <dbReference type="Proteomes" id="UP000614350"/>
    </source>
</evidence>
<comment type="caution">
    <text evidence="2">The sequence shown here is derived from an EMBL/GenBank/DDBJ whole genome shotgun (WGS) entry which is preliminary data.</text>
</comment>
<evidence type="ECO:0008006" key="4">
    <source>
        <dbReference type="Google" id="ProtNLM"/>
    </source>
</evidence>
<accession>A0A834JE95</accession>
<reference evidence="2" key="1">
    <citation type="journal article" date="2020" name="G3 (Bethesda)">
        <title>High-Quality Assemblies for Three Invasive Social Wasps from the &lt;i&gt;Vespula&lt;/i&gt; Genus.</title>
        <authorList>
            <person name="Harrop T.W.R."/>
            <person name="Guhlin J."/>
            <person name="McLaughlin G.M."/>
            <person name="Permina E."/>
            <person name="Stockwell P."/>
            <person name="Gilligan J."/>
            <person name="Le Lec M.F."/>
            <person name="Gruber M.A.M."/>
            <person name="Quinn O."/>
            <person name="Lovegrove M."/>
            <person name="Duncan E.J."/>
            <person name="Remnant E.J."/>
            <person name="Van Eeckhoven J."/>
            <person name="Graham B."/>
            <person name="Knapp R.A."/>
            <person name="Langford K.W."/>
            <person name="Kronenberg Z."/>
            <person name="Press M.O."/>
            <person name="Eacker S.M."/>
            <person name="Wilson-Rankin E.E."/>
            <person name="Purcell J."/>
            <person name="Lester P.J."/>
            <person name="Dearden P.K."/>
        </authorList>
    </citation>
    <scope>NUCLEOTIDE SEQUENCE</scope>
    <source>
        <strain evidence="2">Marl-1</strain>
    </source>
</reference>
<sequence length="90" mass="10116">MLLRTFWWLVCASSATLGALRAKELGEGKDKTTIWSKLTRGMCTGVFPRVSLDNTTFTRLCSNCSQLNLSNIRCGTSSRLFYRICNDVDN</sequence>
<name>A0A834JE95_VESVU</name>
<dbReference type="AlphaFoldDB" id="A0A834JE95"/>
<evidence type="ECO:0000256" key="1">
    <source>
        <dbReference type="SAM" id="SignalP"/>
    </source>
</evidence>
<dbReference type="EMBL" id="JACSEA010000013">
    <property type="protein sequence ID" value="KAF7386856.1"/>
    <property type="molecule type" value="Genomic_DNA"/>
</dbReference>
<organism evidence="2 3">
    <name type="scientific">Vespula vulgaris</name>
    <name type="common">Yellow jacket</name>
    <name type="synonym">Wasp</name>
    <dbReference type="NCBI Taxonomy" id="7454"/>
    <lineage>
        <taxon>Eukaryota</taxon>
        <taxon>Metazoa</taxon>
        <taxon>Ecdysozoa</taxon>
        <taxon>Arthropoda</taxon>
        <taxon>Hexapoda</taxon>
        <taxon>Insecta</taxon>
        <taxon>Pterygota</taxon>
        <taxon>Neoptera</taxon>
        <taxon>Endopterygota</taxon>
        <taxon>Hymenoptera</taxon>
        <taxon>Apocrita</taxon>
        <taxon>Aculeata</taxon>
        <taxon>Vespoidea</taxon>
        <taxon>Vespidae</taxon>
        <taxon>Vespinae</taxon>
        <taxon>Vespula</taxon>
    </lineage>
</organism>
<proteinExistence type="predicted"/>
<evidence type="ECO:0000313" key="2">
    <source>
        <dbReference type="EMBL" id="KAF7386856.1"/>
    </source>
</evidence>
<gene>
    <name evidence="2" type="ORF">HZH66_011308</name>
</gene>
<feature type="signal peptide" evidence="1">
    <location>
        <begin position="1"/>
        <end position="22"/>
    </location>
</feature>
<protein>
    <recommendedName>
        <fullName evidence="4">Secreted protein</fullName>
    </recommendedName>
</protein>
<feature type="chain" id="PRO_5032965847" description="Secreted protein" evidence="1">
    <location>
        <begin position="23"/>
        <end position="90"/>
    </location>
</feature>
<keyword evidence="1" id="KW-0732">Signal</keyword>
<keyword evidence="3" id="KW-1185">Reference proteome</keyword>